<evidence type="ECO:0000313" key="13">
    <source>
        <dbReference type="Proteomes" id="UP000256542"/>
    </source>
</evidence>
<dbReference type="PANTHER" id="PTHR21087">
    <property type="entry name" value="SHIKIMATE KINASE"/>
    <property type="match status" value="1"/>
</dbReference>
<keyword evidence="7 11" id="KW-0418">Kinase</keyword>
<dbReference type="InterPro" id="IPR027417">
    <property type="entry name" value="P-loop_NTPase"/>
</dbReference>
<comment type="similarity">
    <text evidence="2 11">Belongs to the shikimate kinase family.</text>
</comment>
<dbReference type="HAMAP" id="MF_00109">
    <property type="entry name" value="Shikimate_kinase"/>
    <property type="match status" value="1"/>
</dbReference>
<dbReference type="GO" id="GO:0008652">
    <property type="term" value="P:amino acid biosynthetic process"/>
    <property type="evidence" value="ECO:0007669"/>
    <property type="project" value="UniProtKB-KW"/>
</dbReference>
<comment type="catalytic activity">
    <reaction evidence="10 11">
        <text>shikimate + ATP = 3-phosphoshikimate + ADP + H(+)</text>
        <dbReference type="Rhea" id="RHEA:13121"/>
        <dbReference type="ChEBI" id="CHEBI:15378"/>
        <dbReference type="ChEBI" id="CHEBI:30616"/>
        <dbReference type="ChEBI" id="CHEBI:36208"/>
        <dbReference type="ChEBI" id="CHEBI:145989"/>
        <dbReference type="ChEBI" id="CHEBI:456216"/>
        <dbReference type="EC" id="2.7.1.71"/>
    </reaction>
</comment>
<keyword evidence="6 11" id="KW-0547">Nucleotide-binding</keyword>
<comment type="subcellular location">
    <subcellularLocation>
        <location evidence="11">Cytoplasm</location>
    </subcellularLocation>
</comment>
<dbReference type="EC" id="2.7.1.71" evidence="3 11"/>
<feature type="binding site" evidence="11">
    <location>
        <position position="83"/>
    </location>
    <ligand>
        <name>substrate</name>
    </ligand>
</feature>
<dbReference type="InterPro" id="IPR031322">
    <property type="entry name" value="Shikimate/glucono_kinase"/>
</dbReference>
<keyword evidence="4 11" id="KW-0028">Amino-acid biosynthesis</keyword>
<organism evidence="12 13">
    <name type="scientific">Marinomonas pollencensis</name>
    <dbReference type="NCBI Taxonomy" id="491954"/>
    <lineage>
        <taxon>Bacteria</taxon>
        <taxon>Pseudomonadati</taxon>
        <taxon>Pseudomonadota</taxon>
        <taxon>Gammaproteobacteria</taxon>
        <taxon>Oceanospirillales</taxon>
        <taxon>Oceanospirillaceae</taxon>
        <taxon>Marinomonas</taxon>
    </lineage>
</organism>
<keyword evidence="9 11" id="KW-0057">Aromatic amino acid biosynthesis</keyword>
<evidence type="ECO:0000256" key="1">
    <source>
        <dbReference type="ARBA" id="ARBA00004842"/>
    </source>
</evidence>
<evidence type="ECO:0000256" key="11">
    <source>
        <dbReference type="HAMAP-Rule" id="MF_00109"/>
    </source>
</evidence>
<evidence type="ECO:0000256" key="10">
    <source>
        <dbReference type="ARBA" id="ARBA00048567"/>
    </source>
</evidence>
<evidence type="ECO:0000256" key="5">
    <source>
        <dbReference type="ARBA" id="ARBA00022679"/>
    </source>
</evidence>
<keyword evidence="11" id="KW-0460">Magnesium</keyword>
<evidence type="ECO:0000313" key="12">
    <source>
        <dbReference type="EMBL" id="REG82363.1"/>
    </source>
</evidence>
<gene>
    <name evidence="11" type="primary">aroK</name>
    <name evidence="12" type="ORF">DFP81_10922</name>
</gene>
<dbReference type="Proteomes" id="UP000256542">
    <property type="component" value="Unassembled WGS sequence"/>
</dbReference>
<dbReference type="GO" id="GO:0009423">
    <property type="term" value="P:chorismate biosynthetic process"/>
    <property type="evidence" value="ECO:0007669"/>
    <property type="project" value="UniProtKB-UniRule"/>
</dbReference>
<feature type="binding site" evidence="11">
    <location>
        <position position="158"/>
    </location>
    <ligand>
        <name>ATP</name>
        <dbReference type="ChEBI" id="CHEBI:30616"/>
    </ligand>
</feature>
<comment type="function">
    <text evidence="11">Catalyzes the specific phosphorylation of the 3-hydroxyl group of shikimic acid using ATP as a cosubstrate.</text>
</comment>
<evidence type="ECO:0000256" key="8">
    <source>
        <dbReference type="ARBA" id="ARBA00022840"/>
    </source>
</evidence>
<dbReference type="PROSITE" id="PS01128">
    <property type="entry name" value="SHIKIMATE_KINASE"/>
    <property type="match status" value="1"/>
</dbReference>
<keyword evidence="13" id="KW-1185">Reference proteome</keyword>
<protein>
    <recommendedName>
        <fullName evidence="3 11">Shikimate kinase</fullName>
        <shortName evidence="11">SK</shortName>
        <ecNumber evidence="3 11">2.7.1.71</ecNumber>
    </recommendedName>
</protein>
<dbReference type="GO" id="GO:0000287">
    <property type="term" value="F:magnesium ion binding"/>
    <property type="evidence" value="ECO:0007669"/>
    <property type="project" value="UniProtKB-UniRule"/>
</dbReference>
<keyword evidence="11" id="KW-0479">Metal-binding</keyword>
<evidence type="ECO:0000256" key="2">
    <source>
        <dbReference type="ARBA" id="ARBA00006997"/>
    </source>
</evidence>
<evidence type="ECO:0000256" key="4">
    <source>
        <dbReference type="ARBA" id="ARBA00022605"/>
    </source>
</evidence>
<reference evidence="12 13" key="1">
    <citation type="submission" date="2018-08" db="EMBL/GenBank/DDBJ databases">
        <title>Genomic Encyclopedia of Type Strains, Phase III (KMG-III): the genomes of soil and plant-associated and newly described type strains.</title>
        <authorList>
            <person name="Whitman W."/>
        </authorList>
    </citation>
    <scope>NUCLEOTIDE SEQUENCE [LARGE SCALE GENOMIC DNA]</scope>
    <source>
        <strain evidence="12 13">CECT 7375</strain>
    </source>
</reference>
<evidence type="ECO:0000256" key="6">
    <source>
        <dbReference type="ARBA" id="ARBA00022741"/>
    </source>
</evidence>
<comment type="caution">
    <text evidence="12">The sequence shown here is derived from an EMBL/GenBank/DDBJ whole genome shotgun (WGS) entry which is preliminary data.</text>
</comment>
<dbReference type="RefSeq" id="WP_115898300.1">
    <property type="nucleotide sequence ID" value="NZ_QUNG01000009.1"/>
</dbReference>
<dbReference type="CDD" id="cd00464">
    <property type="entry name" value="SK"/>
    <property type="match status" value="1"/>
</dbReference>
<comment type="cofactor">
    <cofactor evidence="11">
        <name>Mg(2+)</name>
        <dbReference type="ChEBI" id="CHEBI:18420"/>
    </cofactor>
    <text evidence="11">Binds 1 Mg(2+) ion per subunit.</text>
</comment>
<accession>A0A3E0DLG1</accession>
<dbReference type="GO" id="GO:0005524">
    <property type="term" value="F:ATP binding"/>
    <property type="evidence" value="ECO:0007669"/>
    <property type="project" value="UniProtKB-UniRule"/>
</dbReference>
<dbReference type="GO" id="GO:0004765">
    <property type="term" value="F:shikimate kinase activity"/>
    <property type="evidence" value="ECO:0007669"/>
    <property type="project" value="UniProtKB-UniRule"/>
</dbReference>
<dbReference type="InterPro" id="IPR023000">
    <property type="entry name" value="Shikimate_kinase_CS"/>
</dbReference>
<dbReference type="OrthoDB" id="9800332at2"/>
<dbReference type="Gene3D" id="3.40.50.300">
    <property type="entry name" value="P-loop containing nucleotide triphosphate hydrolases"/>
    <property type="match status" value="1"/>
</dbReference>
<dbReference type="GO" id="GO:0005829">
    <property type="term" value="C:cytosol"/>
    <property type="evidence" value="ECO:0007669"/>
    <property type="project" value="TreeGrafter"/>
</dbReference>
<keyword evidence="8 11" id="KW-0067">ATP-binding</keyword>
<dbReference type="EMBL" id="QUNG01000009">
    <property type="protein sequence ID" value="REG82363.1"/>
    <property type="molecule type" value="Genomic_DNA"/>
</dbReference>
<dbReference type="SUPFAM" id="SSF52540">
    <property type="entry name" value="P-loop containing nucleoside triphosphate hydrolases"/>
    <property type="match status" value="1"/>
</dbReference>
<name>A0A3E0DLG1_9GAMM</name>
<feature type="binding site" evidence="11">
    <location>
        <position position="18"/>
    </location>
    <ligand>
        <name>Mg(2+)</name>
        <dbReference type="ChEBI" id="CHEBI:18420"/>
    </ligand>
</feature>
<proteinExistence type="inferred from homology"/>
<feature type="binding site" evidence="11">
    <location>
        <position position="141"/>
    </location>
    <ligand>
        <name>substrate</name>
    </ligand>
</feature>
<feature type="binding site" evidence="11">
    <location>
        <begin position="14"/>
        <end position="19"/>
    </location>
    <ligand>
        <name>ATP</name>
        <dbReference type="ChEBI" id="CHEBI:30616"/>
    </ligand>
</feature>
<dbReference type="PANTHER" id="PTHR21087:SF16">
    <property type="entry name" value="SHIKIMATE KINASE 1, CHLOROPLASTIC"/>
    <property type="match status" value="1"/>
</dbReference>
<evidence type="ECO:0000256" key="7">
    <source>
        <dbReference type="ARBA" id="ARBA00022777"/>
    </source>
</evidence>
<dbReference type="UniPathway" id="UPA00053">
    <property type="reaction ID" value="UER00088"/>
</dbReference>
<comment type="pathway">
    <text evidence="1 11">Metabolic intermediate biosynthesis; chorismate biosynthesis; chorismate from D-erythrose 4-phosphate and phosphoenolpyruvate: step 5/7.</text>
</comment>
<dbReference type="GO" id="GO:0009073">
    <property type="term" value="P:aromatic amino acid family biosynthetic process"/>
    <property type="evidence" value="ECO:0007669"/>
    <property type="project" value="UniProtKB-KW"/>
</dbReference>
<evidence type="ECO:0000256" key="3">
    <source>
        <dbReference type="ARBA" id="ARBA00012154"/>
    </source>
</evidence>
<keyword evidence="11" id="KW-0963">Cytoplasm</keyword>
<dbReference type="Pfam" id="PF01202">
    <property type="entry name" value="SKI"/>
    <property type="match status" value="1"/>
</dbReference>
<dbReference type="PRINTS" id="PR01100">
    <property type="entry name" value="SHIKIMTKNASE"/>
</dbReference>
<feature type="binding site" evidence="11">
    <location>
        <position position="60"/>
    </location>
    <ligand>
        <name>substrate</name>
    </ligand>
</feature>
<sequence>MIKAPNIILVGPMGAGKTTIGRLLSQSLGREFYDSDRIIEENAGADIPWIFEKEGEDGFRKRETHALECMLHNQESVVLATGGGIVMREENRELLIKSDALVVYLYASVSQQLHRTSKSNHRPLLQTSDPRATLTALFKVRDPLYREVATLVVETDSRHPKSVANKALEAIKRHLKSESKTQNANVNG</sequence>
<dbReference type="AlphaFoldDB" id="A0A3E0DLG1"/>
<feature type="binding site" evidence="11">
    <location>
        <position position="36"/>
    </location>
    <ligand>
        <name>substrate</name>
    </ligand>
</feature>
<dbReference type="InterPro" id="IPR000623">
    <property type="entry name" value="Shikimate_kinase/TSH1"/>
</dbReference>
<keyword evidence="5 11" id="KW-0808">Transferase</keyword>
<evidence type="ECO:0000256" key="9">
    <source>
        <dbReference type="ARBA" id="ARBA00023141"/>
    </source>
</evidence>
<comment type="subunit">
    <text evidence="11">Monomer.</text>
</comment>
<feature type="binding site" evidence="11">
    <location>
        <position position="122"/>
    </location>
    <ligand>
        <name>ATP</name>
        <dbReference type="ChEBI" id="CHEBI:30616"/>
    </ligand>
</feature>